<keyword evidence="6" id="KW-0539">Nucleus</keyword>
<dbReference type="EMBL" id="QGMI01000218">
    <property type="protein sequence ID" value="TVY44847.1"/>
    <property type="molecule type" value="Genomic_DNA"/>
</dbReference>
<proteinExistence type="inferred from homology"/>
<evidence type="ECO:0000256" key="3">
    <source>
        <dbReference type="ARBA" id="ARBA00008479"/>
    </source>
</evidence>
<dbReference type="PANTHER" id="PTHR13243">
    <property type="entry name" value="HSPC111 PROTEIN-RELATED"/>
    <property type="match status" value="1"/>
</dbReference>
<comment type="similarity">
    <text evidence="3">Belongs to the NOP16 family.</text>
</comment>
<dbReference type="Pfam" id="PF09420">
    <property type="entry name" value="Nop16"/>
    <property type="match status" value="2"/>
</dbReference>
<dbReference type="AlphaFoldDB" id="A0A8H8RZ96"/>
<comment type="caution">
    <text evidence="9">The sequence shown here is derived from an EMBL/GenBank/DDBJ whole genome shotgun (WGS) entry which is preliminary data.</text>
</comment>
<feature type="compositionally biased region" description="Acidic residues" evidence="8">
    <location>
        <begin position="134"/>
        <end position="147"/>
    </location>
</feature>
<evidence type="ECO:0000256" key="5">
    <source>
        <dbReference type="ARBA" id="ARBA00015522"/>
    </source>
</evidence>
<dbReference type="PANTHER" id="PTHR13243:SF1">
    <property type="entry name" value="NUCLEOLAR PROTEIN 16"/>
    <property type="match status" value="1"/>
</dbReference>
<evidence type="ECO:0000256" key="2">
    <source>
        <dbReference type="ARBA" id="ARBA00004604"/>
    </source>
</evidence>
<feature type="region of interest" description="Disordered" evidence="8">
    <location>
        <begin position="94"/>
        <end position="149"/>
    </location>
</feature>
<dbReference type="InterPro" id="IPR019002">
    <property type="entry name" value="Ribosome_biogenesis_Nop16"/>
</dbReference>
<comment type="subcellular location">
    <subcellularLocation>
        <location evidence="2">Nucleus</location>
        <location evidence="2">Nucleolus</location>
    </subcellularLocation>
</comment>
<evidence type="ECO:0000256" key="7">
    <source>
        <dbReference type="ARBA" id="ARBA00023274"/>
    </source>
</evidence>
<keyword evidence="10" id="KW-1185">Reference proteome</keyword>
<name>A0A8H8RZ96_9HELO</name>
<evidence type="ECO:0000256" key="1">
    <source>
        <dbReference type="ARBA" id="ARBA00002889"/>
    </source>
</evidence>
<gene>
    <name evidence="9" type="primary">nop16</name>
    <name evidence="9" type="ORF">LOCC1_G007212</name>
</gene>
<sequence>MGRELQKKKNRSSISKIKLKPKSKRVNPLGNPIIAANWYIPLPSCESKRNPDTELQTSGSYFASQCCDRWYREATCRTRLQNLNYKQTRHLKRHPQNLCPNRGKVERDPATGKITRVIHSSSRPNPLNDPLNSESEDESMDDGEEFNGFDARRTETNPIVRQLEDMAARAAEKTPRKQSEREREWIERLVGKYGEDTKRMARDMKLNPFQQTEADIRKRVQKWRSSASATTIQG</sequence>
<evidence type="ECO:0000256" key="4">
    <source>
        <dbReference type="ARBA" id="ARBA00011187"/>
    </source>
</evidence>
<accession>A0A8H8RZ96</accession>
<dbReference type="GO" id="GO:0005730">
    <property type="term" value="C:nucleolus"/>
    <property type="evidence" value="ECO:0007669"/>
    <property type="project" value="UniProtKB-SubCell"/>
</dbReference>
<evidence type="ECO:0000256" key="8">
    <source>
        <dbReference type="SAM" id="MobiDB-lite"/>
    </source>
</evidence>
<dbReference type="GO" id="GO:0042273">
    <property type="term" value="P:ribosomal large subunit biogenesis"/>
    <property type="evidence" value="ECO:0007669"/>
    <property type="project" value="TreeGrafter"/>
</dbReference>
<organism evidence="9 10">
    <name type="scientific">Lachnellula occidentalis</name>
    <dbReference type="NCBI Taxonomy" id="215460"/>
    <lineage>
        <taxon>Eukaryota</taxon>
        <taxon>Fungi</taxon>
        <taxon>Dikarya</taxon>
        <taxon>Ascomycota</taxon>
        <taxon>Pezizomycotina</taxon>
        <taxon>Leotiomycetes</taxon>
        <taxon>Helotiales</taxon>
        <taxon>Lachnaceae</taxon>
        <taxon>Lachnellula</taxon>
    </lineage>
</organism>
<comment type="function">
    <text evidence="1">Involved in the biogenesis of the 60S ribosomal subunit.</text>
</comment>
<reference evidence="9 10" key="1">
    <citation type="submission" date="2018-05" db="EMBL/GenBank/DDBJ databases">
        <title>Genome sequencing and assembly of the regulated plant pathogen Lachnellula willkommii and related sister species for the development of diagnostic species identification markers.</title>
        <authorList>
            <person name="Giroux E."/>
            <person name="Bilodeau G."/>
        </authorList>
    </citation>
    <scope>NUCLEOTIDE SEQUENCE [LARGE SCALE GENOMIC DNA]</scope>
    <source>
        <strain evidence="9 10">CBS 160.35</strain>
    </source>
</reference>
<dbReference type="Proteomes" id="UP000443090">
    <property type="component" value="Unassembled WGS sequence"/>
</dbReference>
<evidence type="ECO:0000256" key="6">
    <source>
        <dbReference type="ARBA" id="ARBA00023242"/>
    </source>
</evidence>
<protein>
    <recommendedName>
        <fullName evidence="5">Nucleolar protein 16</fullName>
    </recommendedName>
</protein>
<dbReference type="GO" id="GO:1990904">
    <property type="term" value="C:ribonucleoprotein complex"/>
    <property type="evidence" value="ECO:0007669"/>
    <property type="project" value="UniProtKB-KW"/>
</dbReference>
<comment type="subunit">
    <text evidence="4">Component of the pre-66S ribosomal particle.</text>
</comment>
<keyword evidence="7" id="KW-0687">Ribonucleoprotein</keyword>
<evidence type="ECO:0000313" key="9">
    <source>
        <dbReference type="EMBL" id="TVY44847.1"/>
    </source>
</evidence>
<evidence type="ECO:0000313" key="10">
    <source>
        <dbReference type="Proteomes" id="UP000443090"/>
    </source>
</evidence>
<dbReference type="OrthoDB" id="285729at2759"/>